<name>A0A0K8TQC6_TABBR</name>
<dbReference type="PANTHER" id="PTHR11710">
    <property type="entry name" value="40S RIBOSOMAL PROTEIN S19"/>
    <property type="match status" value="1"/>
</dbReference>
<dbReference type="Gene3D" id="1.10.10.10">
    <property type="entry name" value="Winged helix-like DNA-binding domain superfamily/Winged helix DNA-binding domain"/>
    <property type="match status" value="1"/>
</dbReference>
<dbReference type="GO" id="GO:0002181">
    <property type="term" value="P:cytoplasmic translation"/>
    <property type="evidence" value="ECO:0007669"/>
    <property type="project" value="UniProtKB-ARBA"/>
</dbReference>
<dbReference type="SMART" id="SM01413">
    <property type="entry name" value="Ribosomal_S19e"/>
    <property type="match status" value="1"/>
</dbReference>
<keyword evidence="3" id="KW-0687">Ribonucleoprotein</keyword>
<proteinExistence type="evidence at transcript level"/>
<reference evidence="4" key="1">
    <citation type="journal article" date="2015" name="Insect Biochem. Mol. Biol.">
        <title>An insight into the sialome of the horse fly, Tabanus bromius.</title>
        <authorList>
            <person name="Ribeiro J.M."/>
            <person name="Kazimirova M."/>
            <person name="Takac P."/>
            <person name="Andersen J.F."/>
            <person name="Francischetti I.M."/>
        </authorList>
    </citation>
    <scope>NUCLEOTIDE SEQUENCE</scope>
</reference>
<dbReference type="InterPro" id="IPR036390">
    <property type="entry name" value="WH_DNA-bd_sf"/>
</dbReference>
<dbReference type="GO" id="GO:0022627">
    <property type="term" value="C:cytosolic small ribosomal subunit"/>
    <property type="evidence" value="ECO:0007669"/>
    <property type="project" value="TreeGrafter"/>
</dbReference>
<evidence type="ECO:0000313" key="4">
    <source>
        <dbReference type="EMBL" id="JAI16353.1"/>
    </source>
</evidence>
<dbReference type="GO" id="GO:0003723">
    <property type="term" value="F:RNA binding"/>
    <property type="evidence" value="ECO:0007669"/>
    <property type="project" value="TreeGrafter"/>
</dbReference>
<comment type="similarity">
    <text evidence="1">Belongs to the eukaryotic ribosomal protein eS19 family.</text>
</comment>
<dbReference type="GO" id="GO:0000028">
    <property type="term" value="P:ribosomal small subunit assembly"/>
    <property type="evidence" value="ECO:0007669"/>
    <property type="project" value="TreeGrafter"/>
</dbReference>
<organism evidence="4">
    <name type="scientific">Tabanus bromius</name>
    <name type="common">Band-eyed brown horse fly</name>
    <dbReference type="NCBI Taxonomy" id="304241"/>
    <lineage>
        <taxon>Eukaryota</taxon>
        <taxon>Metazoa</taxon>
        <taxon>Ecdysozoa</taxon>
        <taxon>Arthropoda</taxon>
        <taxon>Hexapoda</taxon>
        <taxon>Insecta</taxon>
        <taxon>Pterygota</taxon>
        <taxon>Neoptera</taxon>
        <taxon>Endopterygota</taxon>
        <taxon>Diptera</taxon>
        <taxon>Brachycera</taxon>
        <taxon>Tabanomorpha</taxon>
        <taxon>Tabanoidea</taxon>
        <taxon>Tabanidae</taxon>
        <taxon>Tabanus</taxon>
    </lineage>
</organism>
<keyword evidence="2 4" id="KW-0689">Ribosomal protein</keyword>
<dbReference type="GO" id="GO:0003735">
    <property type="term" value="F:structural constituent of ribosome"/>
    <property type="evidence" value="ECO:0007669"/>
    <property type="project" value="InterPro"/>
</dbReference>
<evidence type="ECO:0000256" key="3">
    <source>
        <dbReference type="ARBA" id="ARBA00023274"/>
    </source>
</evidence>
<evidence type="ECO:0000256" key="1">
    <source>
        <dbReference type="ARBA" id="ARBA00010014"/>
    </source>
</evidence>
<dbReference type="InterPro" id="IPR018277">
    <property type="entry name" value="Ribosomal_eS19_CS"/>
</dbReference>
<dbReference type="SUPFAM" id="SSF46785">
    <property type="entry name" value="Winged helix' DNA-binding domain"/>
    <property type="match status" value="1"/>
</dbReference>
<protein>
    <submittedName>
        <fullName evidence="4">Putative 40s ribosomal protein s19a</fullName>
    </submittedName>
</protein>
<dbReference type="Pfam" id="PF01090">
    <property type="entry name" value="Ribosomal_S19e"/>
    <property type="match status" value="1"/>
</dbReference>
<evidence type="ECO:0000256" key="2">
    <source>
        <dbReference type="ARBA" id="ARBA00022980"/>
    </source>
</evidence>
<dbReference type="PANTHER" id="PTHR11710:SF0">
    <property type="entry name" value="40S RIBOSOMAL PROTEIN S19"/>
    <property type="match status" value="1"/>
</dbReference>
<dbReference type="InterPro" id="IPR001266">
    <property type="entry name" value="Ribosomal_eS19"/>
</dbReference>
<dbReference type="FunFam" id="1.10.10.10:FF:000118">
    <property type="entry name" value="40S ribosomal protein S19"/>
    <property type="match status" value="1"/>
</dbReference>
<accession>A0A0K8TQC6</accession>
<dbReference type="EMBL" id="GDAI01001250">
    <property type="protein sequence ID" value="JAI16353.1"/>
    <property type="molecule type" value="mRNA"/>
</dbReference>
<dbReference type="AlphaFoldDB" id="A0A0K8TQC6"/>
<dbReference type="PROSITE" id="PS00628">
    <property type="entry name" value="RIBOSOMAL_S19E"/>
    <property type="match status" value="1"/>
</dbReference>
<dbReference type="InterPro" id="IPR036388">
    <property type="entry name" value="WH-like_DNA-bd_sf"/>
</dbReference>
<sequence length="155" mass="16958">MPGVTVKDVDQHAVVKAVAAFLKKSGKLPVPEQMDIIKTAKYKELAPSDPDWFYVRCASILRHLYHRSPAGVGSITKIYGGRKRNGVHPSHFCRAADGAARKALQALEKMGLIEKHADGGRKLTPAGQRDLDHIANQIVSKQRAARKDAQVVLTT</sequence>